<feature type="transmembrane region" description="Helical" evidence="1">
    <location>
        <begin position="197"/>
        <end position="217"/>
    </location>
</feature>
<dbReference type="Pfam" id="PF11139">
    <property type="entry name" value="SfLAP"/>
    <property type="match status" value="1"/>
</dbReference>
<evidence type="ECO:0000256" key="1">
    <source>
        <dbReference type="SAM" id="Phobius"/>
    </source>
</evidence>
<feature type="transmembrane region" description="Helical" evidence="1">
    <location>
        <begin position="157"/>
        <end position="177"/>
    </location>
</feature>
<feature type="transmembrane region" description="Helical" evidence="1">
    <location>
        <begin position="12"/>
        <end position="31"/>
    </location>
</feature>
<name>A0AAU2VJA3_9ACTN</name>
<dbReference type="AlphaFoldDB" id="A0AAU2VJA3"/>
<accession>A0AAU2VJA3</accession>
<evidence type="ECO:0000313" key="2">
    <source>
        <dbReference type="EMBL" id="WTW67080.1"/>
    </source>
</evidence>
<gene>
    <name evidence="2" type="ORF">OG398_01735</name>
</gene>
<sequence length="225" mass="22940">MGDAIGQVLAPAVGIAISPVPLIAMVLMLATPRGRTNGIVFTVGWIVSLSVLVTVVVLVGAGADASSGGTPARWTSWLKLAFGVLFLLLGARQWTHRPREGQKAENPGWMAAIDAFTPARTAGLAVALVVANPKNLVLAVGGGVSVAGADTTAAGRVVAVVVMVLIASLCTMVPLAVYLLGGERSARVLGGWKEWMALHNAAIMTTLLIVLGVKYVGDAVSGLAA</sequence>
<feature type="transmembrane region" description="Helical" evidence="1">
    <location>
        <begin position="74"/>
        <end position="91"/>
    </location>
</feature>
<keyword evidence="1" id="KW-1133">Transmembrane helix</keyword>
<protein>
    <submittedName>
        <fullName evidence="2">GAP family protein</fullName>
    </submittedName>
</protein>
<dbReference type="InterPro" id="IPR021315">
    <property type="entry name" value="Gap/Sap"/>
</dbReference>
<organism evidence="2">
    <name type="scientific">Streptomyces sp. NBC_00008</name>
    <dbReference type="NCBI Taxonomy" id="2903610"/>
    <lineage>
        <taxon>Bacteria</taxon>
        <taxon>Bacillati</taxon>
        <taxon>Actinomycetota</taxon>
        <taxon>Actinomycetes</taxon>
        <taxon>Kitasatosporales</taxon>
        <taxon>Streptomycetaceae</taxon>
        <taxon>Streptomyces</taxon>
    </lineage>
</organism>
<keyword evidence="1" id="KW-0472">Membrane</keyword>
<feature type="transmembrane region" description="Helical" evidence="1">
    <location>
        <begin position="38"/>
        <end position="62"/>
    </location>
</feature>
<keyword evidence="1" id="KW-0812">Transmembrane</keyword>
<proteinExistence type="predicted"/>
<dbReference type="EMBL" id="CP108313">
    <property type="protein sequence ID" value="WTW67080.1"/>
    <property type="molecule type" value="Genomic_DNA"/>
</dbReference>
<reference evidence="2" key="1">
    <citation type="submission" date="2022-10" db="EMBL/GenBank/DDBJ databases">
        <title>The complete genomes of actinobacterial strains from the NBC collection.</title>
        <authorList>
            <person name="Joergensen T.S."/>
            <person name="Alvarez Arevalo M."/>
            <person name="Sterndorff E.B."/>
            <person name="Faurdal D."/>
            <person name="Vuksanovic O."/>
            <person name="Mourched A.-S."/>
            <person name="Charusanti P."/>
            <person name="Shaw S."/>
            <person name="Blin K."/>
            <person name="Weber T."/>
        </authorList>
    </citation>
    <scope>NUCLEOTIDE SEQUENCE</scope>
    <source>
        <strain evidence="2">NBC_00008</strain>
    </source>
</reference>